<evidence type="ECO:0000313" key="1">
    <source>
        <dbReference type="EMBL" id="MFF5290336.1"/>
    </source>
</evidence>
<name>A0ABW6WAJ5_9ACTN</name>
<protein>
    <submittedName>
        <fullName evidence="1">Uncharacterized protein</fullName>
    </submittedName>
</protein>
<proteinExistence type="predicted"/>
<evidence type="ECO:0000313" key="2">
    <source>
        <dbReference type="Proteomes" id="UP001602245"/>
    </source>
</evidence>
<sequence>MAVNDLAGLIRDELTAVGLPVLGAAHSDAPDPGGVRLHVRDEGVWLTWRPGAPLEAASRAVLRRGAFRGDELHPAIRFRDTVTQAVNDAIMVILRAAGFEVRTEADEYHHPMELLVESRRAVPHWRDPIPPTLDGASGFQPGVKVRVLTGDFAGAELIVARTKIRFGTYEPEGYQLHSPDGDGLIDVAVNDVEFAADE</sequence>
<comment type="caution">
    <text evidence="1">The sequence shown here is derived from an EMBL/GenBank/DDBJ whole genome shotgun (WGS) entry which is preliminary data.</text>
</comment>
<keyword evidence="2" id="KW-1185">Reference proteome</keyword>
<accession>A0ABW6WAJ5</accession>
<dbReference type="RefSeq" id="WP_157295555.1">
    <property type="nucleotide sequence ID" value="NZ_JBIAZU010000002.1"/>
</dbReference>
<organism evidence="1 2">
    <name type="scientific">Paractinoplanes globisporus</name>
    <dbReference type="NCBI Taxonomy" id="113565"/>
    <lineage>
        <taxon>Bacteria</taxon>
        <taxon>Bacillati</taxon>
        <taxon>Actinomycetota</taxon>
        <taxon>Actinomycetes</taxon>
        <taxon>Micromonosporales</taxon>
        <taxon>Micromonosporaceae</taxon>
        <taxon>Paractinoplanes</taxon>
    </lineage>
</organism>
<dbReference type="Proteomes" id="UP001602245">
    <property type="component" value="Unassembled WGS sequence"/>
</dbReference>
<gene>
    <name evidence="1" type="ORF">ACFY35_12885</name>
</gene>
<dbReference type="EMBL" id="JBIAZU010000002">
    <property type="protein sequence ID" value="MFF5290336.1"/>
    <property type="molecule type" value="Genomic_DNA"/>
</dbReference>
<reference evidence="1 2" key="1">
    <citation type="submission" date="2024-10" db="EMBL/GenBank/DDBJ databases">
        <title>The Natural Products Discovery Center: Release of the First 8490 Sequenced Strains for Exploring Actinobacteria Biosynthetic Diversity.</title>
        <authorList>
            <person name="Kalkreuter E."/>
            <person name="Kautsar S.A."/>
            <person name="Yang D."/>
            <person name="Bader C.D."/>
            <person name="Teijaro C.N."/>
            <person name="Fluegel L."/>
            <person name="Davis C.M."/>
            <person name="Simpson J.R."/>
            <person name="Lauterbach L."/>
            <person name="Steele A.D."/>
            <person name="Gui C."/>
            <person name="Meng S."/>
            <person name="Li G."/>
            <person name="Viehrig K."/>
            <person name="Ye F."/>
            <person name="Su P."/>
            <person name="Kiefer A.F."/>
            <person name="Nichols A."/>
            <person name="Cepeda A.J."/>
            <person name="Yan W."/>
            <person name="Fan B."/>
            <person name="Jiang Y."/>
            <person name="Adhikari A."/>
            <person name="Zheng C.-J."/>
            <person name="Schuster L."/>
            <person name="Cowan T.M."/>
            <person name="Smanski M.J."/>
            <person name="Chevrette M.G."/>
            <person name="De Carvalho L.P.S."/>
            <person name="Shen B."/>
        </authorList>
    </citation>
    <scope>NUCLEOTIDE SEQUENCE [LARGE SCALE GENOMIC DNA]</scope>
    <source>
        <strain evidence="1 2">NPDC000087</strain>
    </source>
</reference>